<dbReference type="Gene3D" id="1.20.120.530">
    <property type="entry name" value="GntR ligand-binding domain-like"/>
    <property type="match status" value="1"/>
</dbReference>
<evidence type="ECO:0000313" key="6">
    <source>
        <dbReference type="Proteomes" id="UP000037397"/>
    </source>
</evidence>
<comment type="caution">
    <text evidence="5">The sequence shown here is derived from an EMBL/GenBank/DDBJ whole genome shotgun (WGS) entry which is preliminary data.</text>
</comment>
<name>A0A0L6CK28_9MICO</name>
<dbReference type="SUPFAM" id="SSF48008">
    <property type="entry name" value="GntR ligand-binding domain-like"/>
    <property type="match status" value="1"/>
</dbReference>
<evidence type="ECO:0000256" key="2">
    <source>
        <dbReference type="ARBA" id="ARBA00023125"/>
    </source>
</evidence>
<dbReference type="InterPro" id="IPR008920">
    <property type="entry name" value="TF_FadR/GntR_C"/>
</dbReference>
<evidence type="ECO:0000256" key="3">
    <source>
        <dbReference type="ARBA" id="ARBA00023163"/>
    </source>
</evidence>
<dbReference type="AlphaFoldDB" id="A0A0L6CK28"/>
<keyword evidence="1" id="KW-0805">Transcription regulation</keyword>
<feature type="domain" description="HTH gntR-type" evidence="4">
    <location>
        <begin position="9"/>
        <end position="77"/>
    </location>
</feature>
<dbReference type="GO" id="GO:0003700">
    <property type="term" value="F:DNA-binding transcription factor activity"/>
    <property type="evidence" value="ECO:0007669"/>
    <property type="project" value="InterPro"/>
</dbReference>
<dbReference type="GO" id="GO:0003677">
    <property type="term" value="F:DNA binding"/>
    <property type="evidence" value="ECO:0007669"/>
    <property type="project" value="UniProtKB-KW"/>
</dbReference>
<gene>
    <name evidence="5" type="ORF">VV01_15050</name>
</gene>
<dbReference type="InterPro" id="IPR000524">
    <property type="entry name" value="Tscrpt_reg_HTH_GntR"/>
</dbReference>
<dbReference type="EMBL" id="LAIR01000002">
    <property type="protein sequence ID" value="KNX38166.1"/>
    <property type="molecule type" value="Genomic_DNA"/>
</dbReference>
<accession>A0A0L6CK28</accession>
<evidence type="ECO:0000256" key="1">
    <source>
        <dbReference type="ARBA" id="ARBA00023015"/>
    </source>
</evidence>
<evidence type="ECO:0000259" key="4">
    <source>
        <dbReference type="PROSITE" id="PS50949"/>
    </source>
</evidence>
<dbReference type="RefSeq" id="WP_050670588.1">
    <property type="nucleotide sequence ID" value="NZ_LAIR01000002.1"/>
</dbReference>
<dbReference type="PATRIC" id="fig|1631356.3.peg.2978"/>
<dbReference type="PANTHER" id="PTHR43537">
    <property type="entry name" value="TRANSCRIPTIONAL REGULATOR, GNTR FAMILY"/>
    <property type="match status" value="1"/>
</dbReference>
<dbReference type="InterPro" id="IPR011711">
    <property type="entry name" value="GntR_C"/>
</dbReference>
<dbReference type="InterPro" id="IPR036390">
    <property type="entry name" value="WH_DNA-bd_sf"/>
</dbReference>
<dbReference type="STRING" id="1631356.VV01_15050"/>
<dbReference type="PROSITE" id="PS50949">
    <property type="entry name" value="HTH_GNTR"/>
    <property type="match status" value="1"/>
</dbReference>
<dbReference type="Proteomes" id="UP000037397">
    <property type="component" value="Unassembled WGS sequence"/>
</dbReference>
<dbReference type="InterPro" id="IPR036388">
    <property type="entry name" value="WH-like_DNA-bd_sf"/>
</dbReference>
<dbReference type="Pfam" id="PF07729">
    <property type="entry name" value="FCD"/>
    <property type="match status" value="1"/>
</dbReference>
<proteinExistence type="predicted"/>
<dbReference type="CDD" id="cd07377">
    <property type="entry name" value="WHTH_GntR"/>
    <property type="match status" value="1"/>
</dbReference>
<dbReference type="OrthoDB" id="7989071at2"/>
<dbReference type="PRINTS" id="PR00035">
    <property type="entry name" value="HTHGNTR"/>
</dbReference>
<reference evidence="6" key="1">
    <citation type="submission" date="2015-03" db="EMBL/GenBank/DDBJ databases">
        <title>Luteipulveratus halotolerans sp. nov., a novel actinobacterium (Dermacoccaceae) from Sarawak, Malaysia.</title>
        <authorList>
            <person name="Juboi H."/>
            <person name="Basik A."/>
            <person name="Shamsul S.S."/>
            <person name="Arnold P."/>
            <person name="Schmitt E.K."/>
            <person name="Sanglier J.-J."/>
            <person name="Yeo T."/>
        </authorList>
    </citation>
    <scope>NUCLEOTIDE SEQUENCE [LARGE SCALE GENOMIC DNA]</scope>
    <source>
        <strain evidence="6">C296001</strain>
    </source>
</reference>
<organism evidence="5 6">
    <name type="scientific">Luteipulveratus halotolerans</name>
    <dbReference type="NCBI Taxonomy" id="1631356"/>
    <lineage>
        <taxon>Bacteria</taxon>
        <taxon>Bacillati</taxon>
        <taxon>Actinomycetota</taxon>
        <taxon>Actinomycetes</taxon>
        <taxon>Micrococcales</taxon>
        <taxon>Dermacoccaceae</taxon>
        <taxon>Luteipulveratus</taxon>
    </lineage>
</organism>
<protein>
    <submittedName>
        <fullName evidence="5">GntR family transcriptional regulator</fullName>
    </submittedName>
</protein>
<dbReference type="SUPFAM" id="SSF46785">
    <property type="entry name" value="Winged helix' DNA-binding domain"/>
    <property type="match status" value="1"/>
</dbReference>
<dbReference type="Pfam" id="PF00392">
    <property type="entry name" value="GntR"/>
    <property type="match status" value="1"/>
</dbReference>
<dbReference type="SMART" id="SM00895">
    <property type="entry name" value="FCD"/>
    <property type="match status" value="1"/>
</dbReference>
<dbReference type="SMART" id="SM00345">
    <property type="entry name" value="HTH_GNTR"/>
    <property type="match status" value="1"/>
</dbReference>
<keyword evidence="3" id="KW-0804">Transcription</keyword>
<keyword evidence="2" id="KW-0238">DNA-binding</keyword>
<keyword evidence="6" id="KW-1185">Reference proteome</keyword>
<evidence type="ECO:0000313" key="5">
    <source>
        <dbReference type="EMBL" id="KNX38166.1"/>
    </source>
</evidence>
<dbReference type="Gene3D" id="1.10.10.10">
    <property type="entry name" value="Winged helix-like DNA-binding domain superfamily/Winged helix DNA-binding domain"/>
    <property type="match status" value="1"/>
</dbReference>
<dbReference type="PANTHER" id="PTHR43537:SF5">
    <property type="entry name" value="UXU OPERON TRANSCRIPTIONAL REGULATOR"/>
    <property type="match status" value="1"/>
</dbReference>
<sequence length="235" mass="25964">MAAVTTRPRSAQSEVTERIKAYILDHHLHAGDAMPTEAELMEAIGASRSSVREAIKTLSALDIVEVRHGHGTFVGRLSMSAMVESLAFRSLLSSSSDYTVLADLVSVRQMLEQGLATHIIESFTPEQERGLSALAHSMRDLAEQGKPYIEQDREFHLLLLEPLGNELVVQLTGAFWEVQSRVAPSLAVTEESWLRTANAHIEIVSATAARDLDRLHAAIEEHYAPVKEHIRLLAQ</sequence>